<evidence type="ECO:0000256" key="6">
    <source>
        <dbReference type="PIRSR" id="PIRSR600223-1"/>
    </source>
</evidence>
<dbReference type="InterPro" id="IPR019758">
    <property type="entry name" value="Pept_S26A_signal_pept_1_CS"/>
</dbReference>
<feature type="active site" evidence="6">
    <location>
        <position position="45"/>
    </location>
</feature>
<dbReference type="SUPFAM" id="SSF51306">
    <property type="entry name" value="LexA/Signal peptidase"/>
    <property type="match status" value="1"/>
</dbReference>
<evidence type="ECO:0000313" key="9">
    <source>
        <dbReference type="EMBL" id="AXR07116.1"/>
    </source>
</evidence>
<proteinExistence type="inferred from homology"/>
<dbReference type="PRINTS" id="PR00727">
    <property type="entry name" value="LEADERPTASE"/>
</dbReference>
<feature type="active site" evidence="6">
    <location>
        <position position="99"/>
    </location>
</feature>
<dbReference type="GO" id="GO:0004252">
    <property type="term" value="F:serine-type endopeptidase activity"/>
    <property type="evidence" value="ECO:0007669"/>
    <property type="project" value="InterPro"/>
</dbReference>
<dbReference type="InterPro" id="IPR019533">
    <property type="entry name" value="Peptidase_S26"/>
</dbReference>
<protein>
    <recommendedName>
        <fullName evidence="4 7">Signal peptidase I</fullName>
        <ecNumber evidence="3 7">3.4.21.89</ecNumber>
    </recommendedName>
</protein>
<keyword evidence="7" id="KW-0645">Protease</keyword>
<comment type="subcellular location">
    <subcellularLocation>
        <location evidence="7">Membrane</location>
        <topology evidence="7">Multi-pass membrane protein</topology>
    </subcellularLocation>
</comment>
<dbReference type="NCBIfam" id="TIGR02227">
    <property type="entry name" value="sigpep_I_bact"/>
    <property type="match status" value="1"/>
</dbReference>
<dbReference type="CDD" id="cd06530">
    <property type="entry name" value="S26_SPase_I"/>
    <property type="match status" value="1"/>
</dbReference>
<dbReference type="InterPro" id="IPR036286">
    <property type="entry name" value="LexA/Signal_pep-like_sf"/>
</dbReference>
<keyword evidence="10" id="KW-1185">Reference proteome</keyword>
<keyword evidence="5 7" id="KW-0378">Hydrolase</keyword>
<dbReference type="GO" id="GO:0006465">
    <property type="term" value="P:signal peptide processing"/>
    <property type="evidence" value="ECO:0007669"/>
    <property type="project" value="InterPro"/>
</dbReference>
<dbReference type="AlphaFoldDB" id="A0A346NNK9"/>
<accession>A0A346NNK9</accession>
<dbReference type="EC" id="3.4.21.89" evidence="3 7"/>
<feature type="domain" description="Peptidase S26" evidence="8">
    <location>
        <begin position="21"/>
        <end position="199"/>
    </location>
</feature>
<dbReference type="PANTHER" id="PTHR43390:SF1">
    <property type="entry name" value="CHLOROPLAST PROCESSING PEPTIDASE"/>
    <property type="match status" value="1"/>
</dbReference>
<dbReference type="EMBL" id="CP031769">
    <property type="protein sequence ID" value="AXR07116.1"/>
    <property type="molecule type" value="Genomic_DNA"/>
</dbReference>
<name>A0A346NNK9_9ALTE</name>
<dbReference type="KEGG" id="salm:D0Y50_12600"/>
<dbReference type="Proteomes" id="UP000262073">
    <property type="component" value="Chromosome"/>
</dbReference>
<gene>
    <name evidence="9" type="primary">lepB</name>
    <name evidence="9" type="ORF">D0Y50_12600</name>
</gene>
<comment type="catalytic activity">
    <reaction evidence="1 7">
        <text>Cleavage of hydrophobic, N-terminal signal or leader sequences from secreted and periplasmic proteins.</text>
        <dbReference type="EC" id="3.4.21.89"/>
    </reaction>
</comment>
<evidence type="ECO:0000256" key="3">
    <source>
        <dbReference type="ARBA" id="ARBA00013208"/>
    </source>
</evidence>
<evidence type="ECO:0000256" key="5">
    <source>
        <dbReference type="ARBA" id="ARBA00022801"/>
    </source>
</evidence>
<sequence>MSNINGRVERFCLAAKENWGFVLFLLCLLSIRSSFADWYHVPSGSMLPTIHIGDRILVDKSAYRLDIPFTDIGIMTQRSPARGDIVVIDSDTADKLLVKRVIGVPGDRIEMQNNRLKINGITSSYEKSGSQTFLEAGLMPTHRLRVSQTRSTYATFGPVTVPKHHVLVLGDNRNNSADSRAFGFVPIETLKGKATTVLWSFPEKSYLPATDRWLKNLI</sequence>
<comment type="similarity">
    <text evidence="2 7">Belongs to the peptidase S26 family.</text>
</comment>
<evidence type="ECO:0000256" key="2">
    <source>
        <dbReference type="ARBA" id="ARBA00009370"/>
    </source>
</evidence>
<evidence type="ECO:0000256" key="7">
    <source>
        <dbReference type="RuleBase" id="RU362042"/>
    </source>
</evidence>
<dbReference type="OrthoDB" id="9815782at2"/>
<dbReference type="InterPro" id="IPR000223">
    <property type="entry name" value="Pept_S26A_signal_pept_1"/>
</dbReference>
<reference evidence="9 10" key="1">
    <citation type="submission" date="2018-08" db="EMBL/GenBank/DDBJ databases">
        <title>Salinimonas sediminis sp. nov., a piezophilic bacterium isolated from a deep-sea sediment sample from the New Britain Trench.</title>
        <authorList>
            <person name="Cao J."/>
        </authorList>
    </citation>
    <scope>NUCLEOTIDE SEQUENCE [LARGE SCALE GENOMIC DNA]</scope>
    <source>
        <strain evidence="9 10">N102</strain>
    </source>
</reference>
<evidence type="ECO:0000313" key="10">
    <source>
        <dbReference type="Proteomes" id="UP000262073"/>
    </source>
</evidence>
<dbReference type="PROSITE" id="PS00760">
    <property type="entry name" value="SPASE_I_2"/>
    <property type="match status" value="1"/>
</dbReference>
<evidence type="ECO:0000256" key="4">
    <source>
        <dbReference type="ARBA" id="ARBA00019232"/>
    </source>
</evidence>
<dbReference type="Gene3D" id="2.10.109.10">
    <property type="entry name" value="Umud Fragment, subunit A"/>
    <property type="match status" value="1"/>
</dbReference>
<evidence type="ECO:0000259" key="8">
    <source>
        <dbReference type="Pfam" id="PF10502"/>
    </source>
</evidence>
<dbReference type="Pfam" id="PF10502">
    <property type="entry name" value="Peptidase_S26"/>
    <property type="match status" value="1"/>
</dbReference>
<dbReference type="PROSITE" id="PS00761">
    <property type="entry name" value="SPASE_I_3"/>
    <property type="match status" value="1"/>
</dbReference>
<dbReference type="InterPro" id="IPR019757">
    <property type="entry name" value="Pept_S26A_signal_pept_1_Lys-AS"/>
</dbReference>
<dbReference type="GO" id="GO:0009003">
    <property type="term" value="F:signal peptidase activity"/>
    <property type="evidence" value="ECO:0007669"/>
    <property type="project" value="UniProtKB-EC"/>
</dbReference>
<dbReference type="GO" id="GO:0016020">
    <property type="term" value="C:membrane"/>
    <property type="evidence" value="ECO:0007669"/>
    <property type="project" value="UniProtKB-SubCell"/>
</dbReference>
<organism evidence="9 10">
    <name type="scientific">Salinimonas sediminis</name>
    <dbReference type="NCBI Taxonomy" id="2303538"/>
    <lineage>
        <taxon>Bacteria</taxon>
        <taxon>Pseudomonadati</taxon>
        <taxon>Pseudomonadota</taxon>
        <taxon>Gammaproteobacteria</taxon>
        <taxon>Alteromonadales</taxon>
        <taxon>Alteromonadaceae</taxon>
        <taxon>Alteromonas/Salinimonas group</taxon>
        <taxon>Salinimonas</taxon>
    </lineage>
</organism>
<evidence type="ECO:0000256" key="1">
    <source>
        <dbReference type="ARBA" id="ARBA00000677"/>
    </source>
</evidence>
<dbReference type="PANTHER" id="PTHR43390">
    <property type="entry name" value="SIGNAL PEPTIDASE I"/>
    <property type="match status" value="1"/>
</dbReference>